<dbReference type="GO" id="GO:0008703">
    <property type="term" value="F:5-amino-6-(5-phosphoribosylamino)uracil reductase activity"/>
    <property type="evidence" value="ECO:0007669"/>
    <property type="project" value="InterPro"/>
</dbReference>
<evidence type="ECO:0000256" key="2">
    <source>
        <dbReference type="ARBA" id="ARBA00022857"/>
    </source>
</evidence>
<dbReference type="Proteomes" id="UP000184440">
    <property type="component" value="Unassembled WGS sequence"/>
</dbReference>
<dbReference type="EMBL" id="FRCS01000016">
    <property type="protein sequence ID" value="SHN46514.1"/>
    <property type="molecule type" value="Genomic_DNA"/>
</dbReference>
<evidence type="ECO:0000256" key="1">
    <source>
        <dbReference type="ARBA" id="ARBA00005104"/>
    </source>
</evidence>
<dbReference type="PANTHER" id="PTHR38011:SF7">
    <property type="entry name" value="2,5-DIAMINO-6-RIBOSYLAMINO-4(3H)-PYRIMIDINONE 5'-PHOSPHATE REDUCTASE"/>
    <property type="match status" value="1"/>
</dbReference>
<dbReference type="PANTHER" id="PTHR38011">
    <property type="entry name" value="DIHYDROFOLATE REDUCTASE FAMILY PROTEIN (AFU_ORTHOLOGUE AFUA_8G06820)"/>
    <property type="match status" value="1"/>
</dbReference>
<comment type="pathway">
    <text evidence="1">Cofactor biosynthesis; riboflavin biosynthesis.</text>
</comment>
<protein>
    <submittedName>
        <fullName evidence="5">2,5-diamino-6-(Ribosylamino)-4(3H)-pyrimidinone 5'-phosphate reductase</fullName>
    </submittedName>
</protein>
<proteinExistence type="predicted"/>
<dbReference type="InterPro" id="IPR050765">
    <property type="entry name" value="Riboflavin_Biosynth_HTPR"/>
</dbReference>
<name>A0A1M7RJR7_9ACTN</name>
<evidence type="ECO:0000256" key="3">
    <source>
        <dbReference type="ARBA" id="ARBA00023002"/>
    </source>
</evidence>
<dbReference type="STRING" id="134849.SAMN05443668_11650"/>
<evidence type="ECO:0000313" key="5">
    <source>
        <dbReference type="EMBL" id="SHN46514.1"/>
    </source>
</evidence>
<feature type="domain" description="Bacterial bifunctional deaminase-reductase C-terminal" evidence="4">
    <location>
        <begin position="17"/>
        <end position="183"/>
    </location>
</feature>
<organism evidence="5 6">
    <name type="scientific">Cryptosporangium aurantiacum</name>
    <dbReference type="NCBI Taxonomy" id="134849"/>
    <lineage>
        <taxon>Bacteria</taxon>
        <taxon>Bacillati</taxon>
        <taxon>Actinomycetota</taxon>
        <taxon>Actinomycetes</taxon>
        <taxon>Cryptosporangiales</taxon>
        <taxon>Cryptosporangiaceae</taxon>
        <taxon>Cryptosporangium</taxon>
    </lineage>
</organism>
<dbReference type="Gene3D" id="3.40.430.10">
    <property type="entry name" value="Dihydrofolate Reductase, subunit A"/>
    <property type="match status" value="1"/>
</dbReference>
<sequence length="219" mass="22884">MTSAGGRGYVQLMRELPHVVAHVAVSLEGATTGFEPDLARFYALAQTWHEDVTLVGADTILAQKAALAHGPRPGPAPDGPLLAVVDSSARVHEWRALRDAGHWSGVLALRAASTPKSGGEPPEKLVVGRERVDLRAALAALAARGAATVRVDSGGALIGALLAKGLLDEVSLLVHPVFAGHGGGHHHWYGPSHPPAGTFVLAGNETIGDLVWLRYQVSR</sequence>
<accession>A0A1M7RJR7</accession>
<keyword evidence="2" id="KW-0521">NADP</keyword>
<evidence type="ECO:0000259" key="4">
    <source>
        <dbReference type="Pfam" id="PF01872"/>
    </source>
</evidence>
<keyword evidence="6" id="KW-1185">Reference proteome</keyword>
<dbReference type="AlphaFoldDB" id="A0A1M7RJR7"/>
<dbReference type="GO" id="GO:0009231">
    <property type="term" value="P:riboflavin biosynthetic process"/>
    <property type="evidence" value="ECO:0007669"/>
    <property type="project" value="InterPro"/>
</dbReference>
<keyword evidence="3" id="KW-0560">Oxidoreductase</keyword>
<dbReference type="SUPFAM" id="SSF53597">
    <property type="entry name" value="Dihydrofolate reductase-like"/>
    <property type="match status" value="1"/>
</dbReference>
<dbReference type="InterPro" id="IPR024072">
    <property type="entry name" value="DHFR-like_dom_sf"/>
</dbReference>
<gene>
    <name evidence="5" type="ORF">SAMN05443668_11650</name>
</gene>
<dbReference type="Pfam" id="PF01872">
    <property type="entry name" value="RibD_C"/>
    <property type="match status" value="1"/>
</dbReference>
<reference evidence="5 6" key="1">
    <citation type="submission" date="2016-11" db="EMBL/GenBank/DDBJ databases">
        <authorList>
            <person name="Jaros S."/>
            <person name="Januszkiewicz K."/>
            <person name="Wedrychowicz H."/>
        </authorList>
    </citation>
    <scope>NUCLEOTIDE SEQUENCE [LARGE SCALE GENOMIC DNA]</scope>
    <source>
        <strain evidence="5 6">DSM 46144</strain>
    </source>
</reference>
<evidence type="ECO:0000313" key="6">
    <source>
        <dbReference type="Proteomes" id="UP000184440"/>
    </source>
</evidence>
<dbReference type="InterPro" id="IPR002734">
    <property type="entry name" value="RibDG_C"/>
</dbReference>